<proteinExistence type="predicted"/>
<feature type="compositionally biased region" description="Pro residues" evidence="1">
    <location>
        <begin position="30"/>
        <end position="41"/>
    </location>
</feature>
<dbReference type="OrthoDB" id="4626583at2"/>
<sequence>MAAKLWAAGLAVMLAACTTSVPGHPTTVAGPPPAPRKPPPSARDLLLHDGDRTPMGPATTAPRGDELFTSARPPECLAALVFKDSPLLPTNASDHADASYRVGSSALYAESVDVYGRPLDPHDVVWNGFSAVSACNGEAVGVAPTGDSAPMRLRRFAVADDGVLVWAMNAPGRTCDYGLTVVPRAALLITACDIESGVDMGDWASTRRQQLMSRVA</sequence>
<reference evidence="4 6" key="2">
    <citation type="journal article" date="2017" name="Infect. Genet. Evol.">
        <title>The new phylogeny of the genus Mycobacterium: The old and the news.</title>
        <authorList>
            <person name="Tortoli E."/>
            <person name="Fedrizzi T."/>
            <person name="Meehan C.J."/>
            <person name="Trovato A."/>
            <person name="Grottola A."/>
            <person name="Giacobazzi E."/>
            <person name="Serpini G.F."/>
            <person name="Tagliazucchi S."/>
            <person name="Fabio A."/>
            <person name="Bettua C."/>
            <person name="Bertorelli R."/>
            <person name="Frascaro F."/>
            <person name="De Sanctis V."/>
            <person name="Pecorari M."/>
            <person name="Jousson O."/>
            <person name="Segata N."/>
            <person name="Cirillo D.M."/>
        </authorList>
    </citation>
    <scope>NUCLEOTIDE SEQUENCE [LARGE SCALE GENOMIC DNA]</scope>
    <source>
        <strain evidence="4 6">NCTC 12882</strain>
    </source>
</reference>
<evidence type="ECO:0000313" key="3">
    <source>
        <dbReference type="EMBL" id="ORV15412.1"/>
    </source>
</evidence>
<keyword evidence="2" id="KW-0732">Signal</keyword>
<dbReference type="InterPro" id="IPR038232">
    <property type="entry name" value="PknH-like_Extracell_sf"/>
</dbReference>
<evidence type="ECO:0000313" key="6">
    <source>
        <dbReference type="Proteomes" id="UP000230971"/>
    </source>
</evidence>
<evidence type="ECO:0000256" key="2">
    <source>
        <dbReference type="SAM" id="SignalP"/>
    </source>
</evidence>
<dbReference type="STRING" id="28045.AWB95_08040"/>
<dbReference type="PROSITE" id="PS51257">
    <property type="entry name" value="PROKAR_LIPOPROTEIN"/>
    <property type="match status" value="1"/>
</dbReference>
<keyword evidence="5" id="KW-1185">Reference proteome</keyword>
<dbReference type="RefSeq" id="WP_062539950.1">
    <property type="nucleotide sequence ID" value="NZ_BBUN01000152.1"/>
</dbReference>
<protein>
    <submittedName>
        <fullName evidence="4">Sensor domain-containing protein</fullName>
    </submittedName>
</protein>
<evidence type="ECO:0000313" key="4">
    <source>
        <dbReference type="EMBL" id="PIB77380.1"/>
    </source>
</evidence>
<feature type="chain" id="PRO_5044567996" evidence="2">
    <location>
        <begin position="24"/>
        <end position="216"/>
    </location>
</feature>
<evidence type="ECO:0000313" key="5">
    <source>
        <dbReference type="Proteomes" id="UP000193907"/>
    </source>
</evidence>
<dbReference type="Proteomes" id="UP000230971">
    <property type="component" value="Unassembled WGS sequence"/>
</dbReference>
<dbReference type="EMBL" id="PDKV01000024">
    <property type="protein sequence ID" value="PIB77380.1"/>
    <property type="molecule type" value="Genomic_DNA"/>
</dbReference>
<feature type="signal peptide" evidence="2">
    <location>
        <begin position="1"/>
        <end position="23"/>
    </location>
</feature>
<organism evidence="3 5">
    <name type="scientific">Mycobacterium celatum</name>
    <dbReference type="NCBI Taxonomy" id="28045"/>
    <lineage>
        <taxon>Bacteria</taxon>
        <taxon>Bacillati</taxon>
        <taxon>Actinomycetota</taxon>
        <taxon>Actinomycetes</taxon>
        <taxon>Mycobacteriales</taxon>
        <taxon>Mycobacteriaceae</taxon>
        <taxon>Mycobacterium</taxon>
    </lineage>
</organism>
<comment type="caution">
    <text evidence="3">The sequence shown here is derived from an EMBL/GenBank/DDBJ whole genome shotgun (WGS) entry which is preliminary data.</text>
</comment>
<name>A0A1X1RTK4_MYCCE</name>
<dbReference type="Gene3D" id="3.40.1000.70">
    <property type="entry name" value="PknH-like extracellular domain"/>
    <property type="match status" value="1"/>
</dbReference>
<feature type="region of interest" description="Disordered" evidence="1">
    <location>
        <begin position="24"/>
        <end position="65"/>
    </location>
</feature>
<evidence type="ECO:0000256" key="1">
    <source>
        <dbReference type="SAM" id="MobiDB-lite"/>
    </source>
</evidence>
<dbReference type="Proteomes" id="UP000193907">
    <property type="component" value="Unassembled WGS sequence"/>
</dbReference>
<accession>A0A1X1RTK4</accession>
<dbReference type="AlphaFoldDB" id="A0A1X1RTK4"/>
<reference evidence="3 5" key="1">
    <citation type="submission" date="2016-01" db="EMBL/GenBank/DDBJ databases">
        <title>The new phylogeny of the genus Mycobacterium.</title>
        <authorList>
            <person name="Tarcisio F."/>
            <person name="Conor M."/>
            <person name="Antonella G."/>
            <person name="Elisabetta G."/>
            <person name="Giulia F.S."/>
            <person name="Sara T."/>
            <person name="Anna F."/>
            <person name="Clotilde B."/>
            <person name="Roberto B."/>
            <person name="Veronica D.S."/>
            <person name="Fabio R."/>
            <person name="Monica P."/>
            <person name="Olivier J."/>
            <person name="Enrico T."/>
            <person name="Nicola S."/>
        </authorList>
    </citation>
    <scope>NUCLEOTIDE SEQUENCE [LARGE SCALE GENOMIC DNA]</scope>
    <source>
        <strain evidence="3 5">DSM 44243</strain>
    </source>
</reference>
<dbReference type="EMBL" id="LQOM01000022">
    <property type="protein sequence ID" value="ORV15412.1"/>
    <property type="molecule type" value="Genomic_DNA"/>
</dbReference>
<gene>
    <name evidence="3" type="ORF">AWB95_08040</name>
    <name evidence="4" type="ORF">CQY23_17575</name>
</gene>